<dbReference type="PANTHER" id="PTHR43213:SF5">
    <property type="entry name" value="BIFUNCTIONAL DTTP_UTP PYROPHOSPHATASE_METHYLTRANSFERASE PROTEIN-RELATED"/>
    <property type="match status" value="1"/>
</dbReference>
<dbReference type="PANTHER" id="PTHR43213">
    <property type="entry name" value="BIFUNCTIONAL DTTP/UTP PYROPHOSPHATASE/METHYLTRANSFERASE PROTEIN-RELATED"/>
    <property type="match status" value="1"/>
</dbReference>
<evidence type="ECO:0000313" key="4">
    <source>
        <dbReference type="EnsemblMetazoa" id="PPA35118.1"/>
    </source>
</evidence>
<dbReference type="SUPFAM" id="SSF52972">
    <property type="entry name" value="ITPase-like"/>
    <property type="match status" value="1"/>
</dbReference>
<dbReference type="CDD" id="cd00555">
    <property type="entry name" value="Maf"/>
    <property type="match status" value="1"/>
</dbReference>
<dbReference type="Pfam" id="PF02545">
    <property type="entry name" value="Maf"/>
    <property type="match status" value="1"/>
</dbReference>
<evidence type="ECO:0000256" key="2">
    <source>
        <dbReference type="ARBA" id="ARBA00022801"/>
    </source>
</evidence>
<dbReference type="AlphaFoldDB" id="A0A2A6B924"/>
<dbReference type="InterPro" id="IPR003697">
    <property type="entry name" value="Maf-like"/>
</dbReference>
<organism evidence="4 5">
    <name type="scientific">Pristionchus pacificus</name>
    <name type="common">Parasitic nematode worm</name>
    <dbReference type="NCBI Taxonomy" id="54126"/>
    <lineage>
        <taxon>Eukaryota</taxon>
        <taxon>Metazoa</taxon>
        <taxon>Ecdysozoa</taxon>
        <taxon>Nematoda</taxon>
        <taxon>Chromadorea</taxon>
        <taxon>Rhabditida</taxon>
        <taxon>Rhabditina</taxon>
        <taxon>Diplogasteromorpha</taxon>
        <taxon>Diplogasteroidea</taxon>
        <taxon>Neodiplogasteridae</taxon>
        <taxon>Pristionchus</taxon>
    </lineage>
</organism>
<reference evidence="4" key="2">
    <citation type="submission" date="2022-06" db="UniProtKB">
        <authorList>
            <consortium name="EnsemblMetazoa"/>
        </authorList>
    </citation>
    <scope>IDENTIFICATION</scope>
    <source>
        <strain evidence="4">PS312</strain>
    </source>
</reference>
<dbReference type="OrthoDB" id="10267058at2759"/>
<sequence>MTSRDVTAGRLETARHCLETLCNDCYRKGGEGGLDNDDIMLINLSDIVFEALNCVAGNTPFSLDRLYEICDTSLQETPMDKFAYAFSILLQLLFRGREEESPPENQLSGSAEDGNGPMPATLFADANVKEEPIDDVVDPAGVDVKEELEDDYEDMEQDLAGPSQRAEYLYGYTAALSYDDDDADGNGRRQPTKKQIWTKPAGSSRSDPPVKCNHCVEYAVPGHEMVSHMAECHPEVLPKLCKKYGELSRQKQPSAKQMKMSAELQEQYSNYSNRYLPKFTKMKTKDGKKIVKKAPPQTTTGTSQERGRRERKDASKKTSRPCSHCRCHIADSTRRDEHTRKEHPMEWLRVPKCSEPACDYRSLEPILREKHEEAFYKQHAVMSSFLFYPGTKCPHCPASLLTLADYNSHMEQKHPLQHISSLNILRCAACAGKFSRITALANHWVISSCPPVIEFDEFAIERCNKRFVSSAKNLRIATLLLRVVRQPQIFLKTLSSMSSKSISDSIAILASQSPERLNLLSQIGLNPTVIVSNFDENLSKDLPVEEFVLQTAIGKLQVVIDDVVRDKTPFDFIIAADTVIHFENEIIGKPRDDEDARRTIQRLSDKFHDVYTGLAIHFADGSTSHVVEKTVVRFRNLPQGTIDSYIASGEHRGKAGSYGIRKRGSVLVKGIEGCFFNIVGMPIGRLCEELERKGFSL</sequence>
<accession>A0A2A6B924</accession>
<evidence type="ECO:0000256" key="3">
    <source>
        <dbReference type="SAM" id="MobiDB-lite"/>
    </source>
</evidence>
<feature type="region of interest" description="Disordered" evidence="3">
    <location>
        <begin position="279"/>
        <end position="323"/>
    </location>
</feature>
<dbReference type="GO" id="GO:0047429">
    <property type="term" value="F:nucleoside triphosphate diphosphatase activity"/>
    <property type="evidence" value="ECO:0000318"/>
    <property type="project" value="GO_Central"/>
</dbReference>
<proteinExistence type="inferred from homology"/>
<dbReference type="EnsemblMetazoa" id="PPA35118.1">
    <property type="protein sequence ID" value="PPA35118.1"/>
    <property type="gene ID" value="WBGene00273487"/>
</dbReference>
<keyword evidence="5" id="KW-1185">Reference proteome</keyword>
<gene>
    <name evidence="4" type="primary">WBGene00273487</name>
</gene>
<evidence type="ECO:0000313" key="5">
    <source>
        <dbReference type="Proteomes" id="UP000005239"/>
    </source>
</evidence>
<reference evidence="5" key="1">
    <citation type="journal article" date="2008" name="Nat. Genet.">
        <title>The Pristionchus pacificus genome provides a unique perspective on nematode lifestyle and parasitism.</title>
        <authorList>
            <person name="Dieterich C."/>
            <person name="Clifton S.W."/>
            <person name="Schuster L.N."/>
            <person name="Chinwalla A."/>
            <person name="Delehaunty K."/>
            <person name="Dinkelacker I."/>
            <person name="Fulton L."/>
            <person name="Fulton R."/>
            <person name="Godfrey J."/>
            <person name="Minx P."/>
            <person name="Mitreva M."/>
            <person name="Roeseler W."/>
            <person name="Tian H."/>
            <person name="Witte H."/>
            <person name="Yang S.P."/>
            <person name="Wilson R.K."/>
            <person name="Sommer R.J."/>
        </authorList>
    </citation>
    <scope>NUCLEOTIDE SEQUENCE [LARGE SCALE GENOMIC DNA]</scope>
    <source>
        <strain evidence="5">PS312</strain>
    </source>
</reference>
<dbReference type="InterPro" id="IPR013087">
    <property type="entry name" value="Znf_C2H2_type"/>
</dbReference>
<feature type="region of interest" description="Disordered" evidence="3">
    <location>
        <begin position="180"/>
        <end position="209"/>
    </location>
</feature>
<feature type="compositionally biased region" description="Basic and acidic residues" evidence="3">
    <location>
        <begin position="305"/>
        <end position="316"/>
    </location>
</feature>
<dbReference type="SMART" id="SM00355">
    <property type="entry name" value="ZnF_C2H2"/>
    <property type="match status" value="3"/>
</dbReference>
<protein>
    <submittedName>
        <fullName evidence="4">Dod-18</fullName>
    </submittedName>
</protein>
<comment type="cofactor">
    <cofactor evidence="1">
        <name>a divalent metal cation</name>
        <dbReference type="ChEBI" id="CHEBI:60240"/>
    </cofactor>
</comment>
<feature type="region of interest" description="Disordered" evidence="3">
    <location>
        <begin position="99"/>
        <end position="121"/>
    </location>
</feature>
<dbReference type="Proteomes" id="UP000005239">
    <property type="component" value="Unassembled WGS sequence"/>
</dbReference>
<accession>A0A8R1YPU5</accession>
<keyword evidence="2" id="KW-0378">Hydrolase</keyword>
<dbReference type="HAMAP" id="MF_00528">
    <property type="entry name" value="Maf"/>
    <property type="match status" value="1"/>
</dbReference>
<name>A0A2A6B924_PRIPA</name>
<evidence type="ECO:0000256" key="1">
    <source>
        <dbReference type="ARBA" id="ARBA00001968"/>
    </source>
</evidence>
<dbReference type="NCBIfam" id="TIGR00172">
    <property type="entry name" value="maf"/>
    <property type="match status" value="1"/>
</dbReference>
<dbReference type="Gene3D" id="3.90.950.10">
    <property type="match status" value="1"/>
</dbReference>
<dbReference type="InterPro" id="IPR029001">
    <property type="entry name" value="ITPase-like_fam"/>
</dbReference>